<dbReference type="EMBL" id="JAAVMX010000008">
    <property type="protein sequence ID" value="KAF4505942.1"/>
    <property type="molecule type" value="Genomic_DNA"/>
</dbReference>
<gene>
    <name evidence="1" type="ORF">G6O67_007839</name>
</gene>
<evidence type="ECO:0000313" key="2">
    <source>
        <dbReference type="Proteomes" id="UP000557566"/>
    </source>
</evidence>
<evidence type="ECO:0000313" key="1">
    <source>
        <dbReference type="EMBL" id="KAF4505942.1"/>
    </source>
</evidence>
<name>A0A8H4PJY9_9HYPO</name>
<reference evidence="1 2" key="1">
    <citation type="journal article" date="2020" name="Genome Biol. Evol.">
        <title>A new high-quality draft genome assembly of the Chinese cordyceps Ophiocordyceps sinensis.</title>
        <authorList>
            <person name="Shu R."/>
            <person name="Zhang J."/>
            <person name="Meng Q."/>
            <person name="Zhang H."/>
            <person name="Zhou G."/>
            <person name="Li M."/>
            <person name="Wu P."/>
            <person name="Zhao Y."/>
            <person name="Chen C."/>
            <person name="Qin Q."/>
        </authorList>
    </citation>
    <scope>NUCLEOTIDE SEQUENCE [LARGE SCALE GENOMIC DNA]</scope>
    <source>
        <strain evidence="1 2">IOZ07</strain>
    </source>
</reference>
<comment type="caution">
    <text evidence="1">The sequence shown here is derived from an EMBL/GenBank/DDBJ whole genome shotgun (WGS) entry which is preliminary data.</text>
</comment>
<protein>
    <submittedName>
        <fullName evidence="1">Uncharacterized protein</fullName>
    </submittedName>
</protein>
<sequence length="76" mass="8227">MAQDYILNSNGNIGAVIGIDINPLGEEATSHCGAQNIREDILEARICLSGQPMEHLRIKTNPDPVRAWNADAAITE</sequence>
<keyword evidence="2" id="KW-1185">Reference proteome</keyword>
<dbReference type="OrthoDB" id="4940800at2759"/>
<dbReference type="Proteomes" id="UP000557566">
    <property type="component" value="Unassembled WGS sequence"/>
</dbReference>
<accession>A0A8H4PJY9</accession>
<dbReference type="AlphaFoldDB" id="A0A8H4PJY9"/>
<organism evidence="1 2">
    <name type="scientific">Ophiocordyceps sinensis</name>
    <dbReference type="NCBI Taxonomy" id="72228"/>
    <lineage>
        <taxon>Eukaryota</taxon>
        <taxon>Fungi</taxon>
        <taxon>Dikarya</taxon>
        <taxon>Ascomycota</taxon>
        <taxon>Pezizomycotina</taxon>
        <taxon>Sordariomycetes</taxon>
        <taxon>Hypocreomycetidae</taxon>
        <taxon>Hypocreales</taxon>
        <taxon>Ophiocordycipitaceae</taxon>
        <taxon>Ophiocordyceps</taxon>
    </lineage>
</organism>
<proteinExistence type="predicted"/>